<evidence type="ECO:0000313" key="3">
    <source>
        <dbReference type="Proteomes" id="UP000033451"/>
    </source>
</evidence>
<gene>
    <name evidence="2" type="ORF">RR49_00194</name>
</gene>
<feature type="region of interest" description="Disordered" evidence="1">
    <location>
        <begin position="1"/>
        <end position="107"/>
    </location>
</feature>
<proteinExistence type="predicted"/>
<feature type="compositionally biased region" description="Basic and acidic residues" evidence="1">
    <location>
        <begin position="1"/>
        <end position="14"/>
    </location>
</feature>
<reference evidence="2 3" key="1">
    <citation type="submission" date="2015-02" db="EMBL/GenBank/DDBJ databases">
        <title>Draft genome sequences of ten Microbacterium spp. with emphasis on heavy metal contaminated environments.</title>
        <authorList>
            <person name="Corretto E."/>
        </authorList>
    </citation>
    <scope>NUCLEOTIDE SEQUENCE [LARGE SCALE GENOMIC DNA]</scope>
    <source>
        <strain evidence="2 3">DSM 18659</strain>
    </source>
</reference>
<evidence type="ECO:0000256" key="1">
    <source>
        <dbReference type="SAM" id="MobiDB-lite"/>
    </source>
</evidence>
<feature type="compositionally biased region" description="Basic and acidic residues" evidence="1">
    <location>
        <begin position="73"/>
        <end position="107"/>
    </location>
</feature>
<dbReference type="EMBL" id="JYIY01000042">
    <property type="protein sequence ID" value="KJL43334.1"/>
    <property type="molecule type" value="Genomic_DNA"/>
</dbReference>
<dbReference type="Proteomes" id="UP000033451">
    <property type="component" value="Unassembled WGS sequence"/>
</dbReference>
<sequence>MSEEPDVRAGHRVADLPARSARTHDQIARADVSTEFTRDLRDRRRRADEQHAGRIPAALPHRDEPLPPQPAGCDEHQHTQRQTDEQEASRDIHFREERDDRDRTEQPHARIRHAEILGRARTDHAIAARVAPRQRTQPEHDQADGEKPVRHGRDAVILTDRELLIAETEPCDLCAEHHPHQHDRVADPQAALIGGTPTLLRPGSLGVDCTVAWSPRHRGCFGMPRRPRRFARVR</sequence>
<evidence type="ECO:0000313" key="2">
    <source>
        <dbReference type="EMBL" id="KJL43334.1"/>
    </source>
</evidence>
<accession>A0A0F0LYC5</accession>
<protein>
    <submittedName>
        <fullName evidence="2">Uncharacterized protein</fullName>
    </submittedName>
</protein>
<dbReference type="AlphaFoldDB" id="A0A0F0LYC5"/>
<comment type="caution">
    <text evidence="2">The sequence shown here is derived from an EMBL/GenBank/DDBJ whole genome shotgun (WGS) entry which is preliminary data.</text>
</comment>
<name>A0A0F0LYC5_9MICO</name>
<organism evidence="2 3">
    <name type="scientific">Microbacterium ginsengisoli</name>
    <dbReference type="NCBI Taxonomy" id="400772"/>
    <lineage>
        <taxon>Bacteria</taxon>
        <taxon>Bacillati</taxon>
        <taxon>Actinomycetota</taxon>
        <taxon>Actinomycetes</taxon>
        <taxon>Micrococcales</taxon>
        <taxon>Microbacteriaceae</taxon>
        <taxon>Microbacterium</taxon>
    </lineage>
</organism>
<keyword evidence="3" id="KW-1185">Reference proteome</keyword>
<feature type="compositionally biased region" description="Basic and acidic residues" evidence="1">
    <location>
        <begin position="36"/>
        <end position="52"/>
    </location>
</feature>